<dbReference type="Pfam" id="PF02674">
    <property type="entry name" value="Colicin_V"/>
    <property type="match status" value="1"/>
</dbReference>
<dbReference type="RefSeq" id="WP_236957774.1">
    <property type="nucleotide sequence ID" value="NZ_JAETXX010000001.1"/>
</dbReference>
<evidence type="ECO:0000256" key="3">
    <source>
        <dbReference type="ARBA" id="ARBA00022989"/>
    </source>
</evidence>
<name>A0ABS9J054_9FLAO</name>
<evidence type="ECO:0000256" key="5">
    <source>
        <dbReference type="SAM" id="Phobius"/>
    </source>
</evidence>
<evidence type="ECO:0000256" key="4">
    <source>
        <dbReference type="ARBA" id="ARBA00023136"/>
    </source>
</evidence>
<keyword evidence="4 5" id="KW-0472">Membrane</keyword>
<dbReference type="Proteomes" id="UP000829517">
    <property type="component" value="Unassembled WGS sequence"/>
</dbReference>
<gene>
    <name evidence="6" type="ORF">JM658_03160</name>
</gene>
<protein>
    <submittedName>
        <fullName evidence="6">CvpA family protein</fullName>
    </submittedName>
</protein>
<proteinExistence type="predicted"/>
<evidence type="ECO:0000313" key="6">
    <source>
        <dbReference type="EMBL" id="MCF8713815.1"/>
    </source>
</evidence>
<evidence type="ECO:0000256" key="1">
    <source>
        <dbReference type="ARBA" id="ARBA00004141"/>
    </source>
</evidence>
<comment type="subcellular location">
    <subcellularLocation>
        <location evidence="1">Membrane</location>
        <topology evidence="1">Multi-pass membrane protein</topology>
    </subcellularLocation>
</comment>
<dbReference type="InterPro" id="IPR003825">
    <property type="entry name" value="Colicin-V_CvpA"/>
</dbReference>
<evidence type="ECO:0000256" key="2">
    <source>
        <dbReference type="ARBA" id="ARBA00022692"/>
    </source>
</evidence>
<dbReference type="PANTHER" id="PTHR37306">
    <property type="entry name" value="COLICIN V PRODUCTION PROTEIN"/>
    <property type="match status" value="1"/>
</dbReference>
<keyword evidence="3 5" id="KW-1133">Transmembrane helix</keyword>
<keyword evidence="7" id="KW-1185">Reference proteome</keyword>
<organism evidence="6 7">
    <name type="scientific">Joostella atrarenae</name>
    <dbReference type="NCBI Taxonomy" id="679257"/>
    <lineage>
        <taxon>Bacteria</taxon>
        <taxon>Pseudomonadati</taxon>
        <taxon>Bacteroidota</taxon>
        <taxon>Flavobacteriia</taxon>
        <taxon>Flavobacteriales</taxon>
        <taxon>Flavobacteriaceae</taxon>
        <taxon>Joostella</taxon>
    </lineage>
</organism>
<feature type="transmembrane region" description="Helical" evidence="5">
    <location>
        <begin position="103"/>
        <end position="122"/>
    </location>
</feature>
<dbReference type="EMBL" id="JAETXX010000001">
    <property type="protein sequence ID" value="MCF8713815.1"/>
    <property type="molecule type" value="Genomic_DNA"/>
</dbReference>
<feature type="transmembrane region" description="Helical" evidence="5">
    <location>
        <begin position="28"/>
        <end position="49"/>
    </location>
</feature>
<evidence type="ECO:0000313" key="7">
    <source>
        <dbReference type="Proteomes" id="UP000829517"/>
    </source>
</evidence>
<feature type="transmembrane region" description="Helical" evidence="5">
    <location>
        <begin position="6"/>
        <end position="21"/>
    </location>
</feature>
<comment type="caution">
    <text evidence="6">The sequence shown here is derived from an EMBL/GenBank/DDBJ whole genome shotgun (WGS) entry which is preliminary data.</text>
</comment>
<feature type="transmembrane region" description="Helical" evidence="5">
    <location>
        <begin position="61"/>
        <end position="82"/>
    </location>
</feature>
<reference evidence="6 7" key="1">
    <citation type="submission" date="2021-01" db="EMBL/GenBank/DDBJ databases">
        <title>Genome sequencing of Joostella atrarenae M1-2 (= KCTC 23194).</title>
        <authorList>
            <person name="Zakaria M.R."/>
            <person name="Lam M.Q."/>
            <person name="Chong C.S."/>
        </authorList>
    </citation>
    <scope>NUCLEOTIDE SEQUENCE [LARGE SCALE GENOMIC DNA]</scope>
    <source>
        <strain evidence="6 7">M1-2</strain>
    </source>
</reference>
<sequence>MNFIDIIIGGLILFGLVRGFMKGLFIEIASLIALVLGIYGAIHFSYFIGDYLKEQVSWDEKYISLTAFAITFILIILAVSLIGKLLTKIANLAALGLLNRISGGVFGGLKIAIILGAILIFIDRSNQTIEFIDQKTLENSATYEPVKSIGNFVFDWVLKETS</sequence>
<accession>A0ABS9J054</accession>
<keyword evidence="2 5" id="KW-0812">Transmembrane</keyword>
<dbReference type="PANTHER" id="PTHR37306:SF1">
    <property type="entry name" value="COLICIN V PRODUCTION PROTEIN"/>
    <property type="match status" value="1"/>
</dbReference>